<dbReference type="AlphaFoldDB" id="A0A9Q9D6T6"/>
<dbReference type="InterPro" id="IPR027632">
    <property type="entry name" value="Lant_2_A2"/>
</dbReference>
<dbReference type="KEGG" id="lfo:LMK00_10660"/>
<sequence length="68" mass="7040">MSDIDVSKVVGTSFEELTISEMVQVQGSGDVQARTSPACLYSIAVTIKTSSVWCAGASVGAVISIVRC</sequence>
<evidence type="ECO:0000313" key="1">
    <source>
        <dbReference type="EMBL" id="USJ20246.1"/>
    </source>
</evidence>
<gene>
    <name evidence="1" type="ORF">LMK00_10660</name>
</gene>
<accession>A0A9Q9D6T6</accession>
<dbReference type="GO" id="GO:0050830">
    <property type="term" value="P:defense response to Gram-positive bacterium"/>
    <property type="evidence" value="ECO:0007669"/>
    <property type="project" value="InterPro"/>
</dbReference>
<evidence type="ECO:0000313" key="2">
    <source>
        <dbReference type="Proteomes" id="UP001056730"/>
    </source>
</evidence>
<organism evidence="1 2">
    <name type="scientific">Lactococcus formosensis</name>
    <dbReference type="NCBI Taxonomy" id="1281486"/>
    <lineage>
        <taxon>Bacteria</taxon>
        <taxon>Bacillati</taxon>
        <taxon>Bacillota</taxon>
        <taxon>Bacilli</taxon>
        <taxon>Lactobacillales</taxon>
        <taxon>Streptococcaceae</taxon>
        <taxon>Lactococcus</taxon>
    </lineage>
</organism>
<reference evidence="1" key="1">
    <citation type="journal article" date="2022" name="Front. Microbiol.">
        <title>Feed Insects as a Reservoir of Granadaene-Producing Lactococci.</title>
        <authorList>
            <person name="Neuzil-Bunesova V."/>
            <person name="Ramirez Garcia A."/>
            <person name="Modrackova N."/>
            <person name="Makovska M."/>
            <person name="Sabolova M."/>
            <person name="Sproer C."/>
            <person name="Bunk B."/>
            <person name="Blom J."/>
            <person name="Schwab C."/>
        </authorList>
    </citation>
    <scope>NUCLEOTIDE SEQUENCE</scope>
    <source>
        <strain evidence="1">I4/6O</strain>
    </source>
</reference>
<dbReference type="Pfam" id="PF16934">
    <property type="entry name" value="Mersacidin"/>
    <property type="match status" value="1"/>
</dbReference>
<dbReference type="RefSeq" id="WP_080592116.1">
    <property type="nucleotide sequence ID" value="NZ_CP086395.1"/>
</dbReference>
<protein>
    <submittedName>
        <fullName evidence="1">Lichenicidin A2 family type 2 lantibiotic</fullName>
    </submittedName>
</protein>
<dbReference type="Proteomes" id="UP001056730">
    <property type="component" value="Chromosome"/>
</dbReference>
<dbReference type="EMBL" id="CP086395">
    <property type="protein sequence ID" value="USJ20246.1"/>
    <property type="molecule type" value="Genomic_DNA"/>
</dbReference>
<name>A0A9Q9D6T6_9LACT</name>
<dbReference type="NCBIfam" id="TIGR03893">
    <property type="entry name" value="lant_SP_1948"/>
    <property type="match status" value="1"/>
</dbReference>
<proteinExistence type="predicted"/>